<dbReference type="InterPro" id="IPR021835">
    <property type="entry name" value="DUF3427"/>
</dbReference>
<dbReference type="Pfam" id="PF00271">
    <property type="entry name" value="Helicase_C"/>
    <property type="match status" value="1"/>
</dbReference>
<sequence>MCDQLVPQLKGQYLQYSPRLLINNPSERENVLNEIIEELATCRSFMFIVAFVTESGLATLKTQLLDLKRRGIKGRLLTSTYLNFNHPKVFRELLKIENLEVRLSDLEGFHSKGYIFNSQEDHVLIIGSTNLTASALKVNYEWNVKLRLLPTEYFIEQIQNQYELIWASSISLTEEWIRVYEISYVHNTAKNVVQEELAIVQQRYIAEREVVHIIQPNKMQFAALHNIEELRMRGQKKGLIISATGTGKTFLAAFDVRSYTPNRVLFIAHREQILMKSKSDFIKVIGGDESDYGLLSGTYKDLGAKYLFSTIQTISRLDVLTQFESTEFDYILIDEVHKAGASSYRKVIDYFKPKFLMGMTATPERTDDFNIYHLFDYNVAYEIRLQAALEEDMLCPFNYYGVTEYEYDGEIIADTIILSKLVTLERVDHIIKKIEYYGFSGMQVRGLMFASRKEEAIQLSRLLNEKGYRTVALTADDGIESREKQIRALEQGELEYIISVDIFNEGIDIPSVNQVVMLRQTQSSIIFVQQLGRGLRKHDSKEFVTIIDFIGNYKNNYLIPIALSGDKSLNKDNIRRHMKDTSYIKGVSTINFEEVAKELIYKSISSSNLTEFKKLRDEFVELKNRLGRLPYLYDFIINDSIDPAVIAKKYGNYQIFLERLGEGGPNLTIYENKVLTMLSSEVMNGKRHHEIILLELLLEKGIIPEEEYIRHLQAEHCNIDAASLASVRSVMDLSFFVMSNQVKYGEQAVCIYGADGMIRFPEALRNRLNTSNHFRLMFVDIVLTAREKGRSYKPHKQLTLHQKYTRKDVCKLLNWERDESSTVYGYKTKHQTCPIFVTYHKHEEVGSSINYSDELLNPTTLKWFTRSNRTLQSDEVKKIIEAKQNHIDVHIFVKKDDDEGSDFYYLGKAAPDSTTIHETTMAGKNSEQLPVVCMNMILEHAVDNILFRYIKSSCV</sequence>
<dbReference type="InterPro" id="IPR001650">
    <property type="entry name" value="Helicase_C-like"/>
</dbReference>
<name>A0ABV8SBW7_9BACL</name>
<dbReference type="InterPro" id="IPR058403">
    <property type="entry name" value="DUF8090"/>
</dbReference>
<dbReference type="Gene3D" id="3.40.50.300">
    <property type="entry name" value="P-loop containing nucleotide triphosphate hydrolases"/>
    <property type="match status" value="2"/>
</dbReference>
<dbReference type="PROSITE" id="PS51194">
    <property type="entry name" value="HELICASE_CTER"/>
    <property type="match status" value="1"/>
</dbReference>
<evidence type="ECO:0000259" key="1">
    <source>
        <dbReference type="PROSITE" id="PS51192"/>
    </source>
</evidence>
<dbReference type="InterPro" id="IPR050742">
    <property type="entry name" value="Helicase_Restrict-Modif_Enz"/>
</dbReference>
<dbReference type="InterPro" id="IPR014001">
    <property type="entry name" value="Helicase_ATP-bd"/>
</dbReference>
<dbReference type="SMART" id="SM00490">
    <property type="entry name" value="HELICc"/>
    <property type="match status" value="1"/>
</dbReference>
<dbReference type="Pfam" id="PF04851">
    <property type="entry name" value="ResIII"/>
    <property type="match status" value="1"/>
</dbReference>
<dbReference type="InterPro" id="IPR025202">
    <property type="entry name" value="PLD-like_dom"/>
</dbReference>
<gene>
    <name evidence="3" type="ORF">ACFO1S_13205</name>
</gene>
<dbReference type="EMBL" id="JBHSED010000023">
    <property type="protein sequence ID" value="MFC4304388.1"/>
    <property type="molecule type" value="Genomic_DNA"/>
</dbReference>
<dbReference type="Pfam" id="PF13091">
    <property type="entry name" value="PLDc_2"/>
    <property type="match status" value="1"/>
</dbReference>
<dbReference type="SUPFAM" id="SSF56024">
    <property type="entry name" value="Phospholipase D/nuclease"/>
    <property type="match status" value="1"/>
</dbReference>
<dbReference type="Gene3D" id="3.30.870.10">
    <property type="entry name" value="Endonuclease Chain A"/>
    <property type="match status" value="1"/>
</dbReference>
<dbReference type="SMART" id="SM00487">
    <property type="entry name" value="DEXDc"/>
    <property type="match status" value="1"/>
</dbReference>
<organism evidence="3 4">
    <name type="scientific">Cohnella boryungensis</name>
    <dbReference type="NCBI Taxonomy" id="768479"/>
    <lineage>
        <taxon>Bacteria</taxon>
        <taxon>Bacillati</taxon>
        <taxon>Bacillota</taxon>
        <taxon>Bacilli</taxon>
        <taxon>Bacillales</taxon>
        <taxon>Paenibacillaceae</taxon>
        <taxon>Cohnella</taxon>
    </lineage>
</organism>
<keyword evidence="4" id="KW-1185">Reference proteome</keyword>
<feature type="domain" description="Helicase ATP-binding" evidence="1">
    <location>
        <begin position="229"/>
        <end position="381"/>
    </location>
</feature>
<comment type="caution">
    <text evidence="3">The sequence shown here is derived from an EMBL/GenBank/DDBJ whole genome shotgun (WGS) entry which is preliminary data.</text>
</comment>
<dbReference type="InterPro" id="IPR006935">
    <property type="entry name" value="Helicase/UvrB_N"/>
</dbReference>
<reference evidence="4" key="1">
    <citation type="journal article" date="2019" name="Int. J. Syst. Evol. Microbiol.">
        <title>The Global Catalogue of Microorganisms (GCM) 10K type strain sequencing project: providing services to taxonomists for standard genome sequencing and annotation.</title>
        <authorList>
            <consortium name="The Broad Institute Genomics Platform"/>
            <consortium name="The Broad Institute Genome Sequencing Center for Infectious Disease"/>
            <person name="Wu L."/>
            <person name="Ma J."/>
        </authorList>
    </citation>
    <scope>NUCLEOTIDE SEQUENCE [LARGE SCALE GENOMIC DNA]</scope>
    <source>
        <strain evidence="4">CGMCC 4.1641</strain>
    </source>
</reference>
<dbReference type="CDD" id="cd09204">
    <property type="entry name" value="PLDc_N_DEXD_b2"/>
    <property type="match status" value="1"/>
</dbReference>
<dbReference type="RefSeq" id="WP_204604932.1">
    <property type="nucleotide sequence ID" value="NZ_JBHSED010000023.1"/>
</dbReference>
<dbReference type="CDD" id="cd18032">
    <property type="entry name" value="DEXHc_RE_I_III_res"/>
    <property type="match status" value="1"/>
</dbReference>
<protein>
    <submittedName>
        <fullName evidence="3">DUF3427 domain-containing protein</fullName>
    </submittedName>
</protein>
<feature type="domain" description="Helicase C-terminal" evidence="2">
    <location>
        <begin position="426"/>
        <end position="582"/>
    </location>
</feature>
<dbReference type="Proteomes" id="UP001595755">
    <property type="component" value="Unassembled WGS sequence"/>
</dbReference>
<dbReference type="Pfam" id="PF11907">
    <property type="entry name" value="DUF3427"/>
    <property type="match status" value="1"/>
</dbReference>
<accession>A0ABV8SBW7</accession>
<dbReference type="SUPFAM" id="SSF52540">
    <property type="entry name" value="P-loop containing nucleoside triphosphate hydrolases"/>
    <property type="match status" value="1"/>
</dbReference>
<dbReference type="PANTHER" id="PTHR47396:SF1">
    <property type="entry name" value="ATP-DEPENDENT HELICASE IRC3-RELATED"/>
    <property type="match status" value="1"/>
</dbReference>
<dbReference type="PANTHER" id="PTHR47396">
    <property type="entry name" value="TYPE I RESTRICTION ENZYME ECOKI R PROTEIN"/>
    <property type="match status" value="1"/>
</dbReference>
<evidence type="ECO:0000313" key="3">
    <source>
        <dbReference type="EMBL" id="MFC4304388.1"/>
    </source>
</evidence>
<dbReference type="PROSITE" id="PS51192">
    <property type="entry name" value="HELICASE_ATP_BIND_1"/>
    <property type="match status" value="1"/>
</dbReference>
<evidence type="ECO:0000259" key="2">
    <source>
        <dbReference type="PROSITE" id="PS51194"/>
    </source>
</evidence>
<dbReference type="InterPro" id="IPR027417">
    <property type="entry name" value="P-loop_NTPase"/>
</dbReference>
<dbReference type="Pfam" id="PF26350">
    <property type="entry name" value="DUF8090"/>
    <property type="match status" value="1"/>
</dbReference>
<evidence type="ECO:0000313" key="4">
    <source>
        <dbReference type="Proteomes" id="UP001595755"/>
    </source>
</evidence>
<dbReference type="CDD" id="cd18799">
    <property type="entry name" value="SF2_C_EcoAI-like"/>
    <property type="match status" value="1"/>
</dbReference>
<proteinExistence type="predicted"/>